<evidence type="ECO:0000313" key="2">
    <source>
        <dbReference type="Proteomes" id="UP000266441"/>
    </source>
</evidence>
<sequence length="264" mass="29013">MKPIKKLTVIFSLIVLISACQDVIEIDLDSIDPKWVIDATVSDSIVVKVSKSTDYFEPGNYLPGSGAVVTVTENSGNPVLLEETSPGTYIINSMGMEGVGYILNVEIEGENYTGSVEMPHKVGIDSTSTEPTPDYMEFSGGYLVSAHLSDPAATKNYYRLKVSKMNDSTNQEKVLYVFDDAFVDGNKISMQWDNEQFFEQDTVVIELQTLAKSTYDYYRTLSSLFEDGMIGNASPSNPITNLSNGALGYFGAYTISRDTLIISK</sequence>
<keyword evidence="2" id="KW-1185">Reference proteome</keyword>
<reference evidence="1 2" key="1">
    <citation type="journal article" date="2015" name="Int. J. Syst. Evol. Microbiol.">
        <title>Mariniphaga sediminis sp. nov., isolated from coastal sediment.</title>
        <authorList>
            <person name="Wang F.Q."/>
            <person name="Shen Q.Y."/>
            <person name="Chen G.J."/>
            <person name="Du Z.J."/>
        </authorList>
    </citation>
    <scope>NUCLEOTIDE SEQUENCE [LARGE SCALE GENOMIC DNA]</scope>
    <source>
        <strain evidence="1 2">SY21</strain>
    </source>
</reference>
<evidence type="ECO:0000313" key="1">
    <source>
        <dbReference type="EMBL" id="RIH64420.1"/>
    </source>
</evidence>
<dbReference type="OrthoDB" id="637707at2"/>
<dbReference type="AlphaFoldDB" id="A0A399D217"/>
<dbReference type="Pfam" id="PF14054">
    <property type="entry name" value="DUF4249"/>
    <property type="match status" value="1"/>
</dbReference>
<dbReference type="EMBL" id="QWET01000011">
    <property type="protein sequence ID" value="RIH64420.1"/>
    <property type="molecule type" value="Genomic_DNA"/>
</dbReference>
<organism evidence="1 2">
    <name type="scientific">Mariniphaga sediminis</name>
    <dbReference type="NCBI Taxonomy" id="1628158"/>
    <lineage>
        <taxon>Bacteria</taxon>
        <taxon>Pseudomonadati</taxon>
        <taxon>Bacteroidota</taxon>
        <taxon>Bacteroidia</taxon>
        <taxon>Marinilabiliales</taxon>
        <taxon>Prolixibacteraceae</taxon>
        <taxon>Mariniphaga</taxon>
    </lineage>
</organism>
<dbReference type="RefSeq" id="WP_119350845.1">
    <property type="nucleotide sequence ID" value="NZ_QWET01000011.1"/>
</dbReference>
<gene>
    <name evidence="1" type="ORF">D1164_15130</name>
</gene>
<accession>A0A399D217</accession>
<dbReference type="PROSITE" id="PS51257">
    <property type="entry name" value="PROKAR_LIPOPROTEIN"/>
    <property type="match status" value="1"/>
</dbReference>
<name>A0A399D217_9BACT</name>
<protein>
    <submittedName>
        <fullName evidence="1">DUF4249 domain-containing protein</fullName>
    </submittedName>
</protein>
<proteinExistence type="predicted"/>
<dbReference type="Proteomes" id="UP000266441">
    <property type="component" value="Unassembled WGS sequence"/>
</dbReference>
<comment type="caution">
    <text evidence="1">The sequence shown here is derived from an EMBL/GenBank/DDBJ whole genome shotgun (WGS) entry which is preliminary data.</text>
</comment>
<dbReference type="InterPro" id="IPR025345">
    <property type="entry name" value="DUF4249"/>
</dbReference>